<reference evidence="9" key="1">
    <citation type="submission" date="2022-06" db="EMBL/GenBank/DDBJ databases">
        <title>Complete Genome Sequence of Arcanobacterium pinnipediorum strain DSM 28752 isolated from a harbour seal.</title>
        <authorList>
            <person name="Borowiak M."/>
            <person name="Kreitlow A."/>
            <person name="Alssahen M."/>
            <person name="Malorny B."/>
            <person name="Laemmler C."/>
            <person name="Prenger-Berninghoff E."/>
            <person name="Siebert U."/>
            <person name="Ploetz M."/>
            <person name="Abdulmawjood A."/>
        </authorList>
    </citation>
    <scope>NUCLEOTIDE SEQUENCE</scope>
    <source>
        <strain evidence="9">DSM 28752</strain>
    </source>
</reference>
<name>A0ABY5AHX2_9ACTO</name>
<protein>
    <submittedName>
        <fullName evidence="9">Amino acid ABC transporter permease</fullName>
    </submittedName>
</protein>
<keyword evidence="10" id="KW-1185">Reference proteome</keyword>
<dbReference type="PROSITE" id="PS50928">
    <property type="entry name" value="ABC_TM1"/>
    <property type="match status" value="1"/>
</dbReference>
<comment type="subcellular location">
    <subcellularLocation>
        <location evidence="1 7">Cell membrane</location>
        <topology evidence="1 7">Multi-pass membrane protein</topology>
    </subcellularLocation>
</comment>
<comment type="similarity">
    <text evidence="7">Belongs to the binding-protein-dependent transport system permease family.</text>
</comment>
<evidence type="ECO:0000313" key="9">
    <source>
        <dbReference type="EMBL" id="USR78803.1"/>
    </source>
</evidence>
<dbReference type="InterPro" id="IPR010065">
    <property type="entry name" value="AA_ABC_transptr_permease_3TM"/>
</dbReference>
<keyword evidence="6 7" id="KW-0472">Membrane</keyword>
<sequence length="235" mass="26194">MGLWASEFITQVNASVLFEGSNFVRLLSGLWVSLRIALIAMAGSIALGIPLGIAMTSKHTWVRFILKVYVEAMRLMPQIVVLFIVFFSLARDFNLNLSGEVAAIFAFILWGSAEMGDLVRAAIRAVPAHQYESALALGLRPMQVHYYVVIAQAVRSLLPTTVNLTTRMIKTTSLVALIGVVEVLKVGQQIIDANRFEHPGAALWVYGTIFVLYFLVCFPIAWFSRRLEHRWGHVS</sequence>
<dbReference type="Pfam" id="PF00528">
    <property type="entry name" value="BPD_transp_1"/>
    <property type="match status" value="1"/>
</dbReference>
<dbReference type="InterPro" id="IPR043429">
    <property type="entry name" value="ArtM/GltK/GlnP/TcyL/YhdX-like"/>
</dbReference>
<dbReference type="SUPFAM" id="SSF161098">
    <property type="entry name" value="MetI-like"/>
    <property type="match status" value="1"/>
</dbReference>
<evidence type="ECO:0000259" key="8">
    <source>
        <dbReference type="PROSITE" id="PS50928"/>
    </source>
</evidence>
<feature type="transmembrane region" description="Helical" evidence="7">
    <location>
        <begin position="203"/>
        <end position="223"/>
    </location>
</feature>
<dbReference type="Proteomes" id="UP001056109">
    <property type="component" value="Chromosome"/>
</dbReference>
<feature type="domain" description="ABC transmembrane type-1" evidence="8">
    <location>
        <begin position="30"/>
        <end position="221"/>
    </location>
</feature>
<feature type="transmembrane region" description="Helical" evidence="7">
    <location>
        <begin position="68"/>
        <end position="89"/>
    </location>
</feature>
<evidence type="ECO:0000256" key="7">
    <source>
        <dbReference type="RuleBase" id="RU363032"/>
    </source>
</evidence>
<evidence type="ECO:0000256" key="1">
    <source>
        <dbReference type="ARBA" id="ARBA00004651"/>
    </source>
</evidence>
<organism evidence="9 10">
    <name type="scientific">Arcanobacterium pinnipediorum</name>
    <dbReference type="NCBI Taxonomy" id="1503041"/>
    <lineage>
        <taxon>Bacteria</taxon>
        <taxon>Bacillati</taxon>
        <taxon>Actinomycetota</taxon>
        <taxon>Actinomycetes</taxon>
        <taxon>Actinomycetales</taxon>
        <taxon>Actinomycetaceae</taxon>
        <taxon>Arcanobacterium</taxon>
    </lineage>
</organism>
<feature type="transmembrane region" description="Helical" evidence="7">
    <location>
        <begin position="174"/>
        <end position="191"/>
    </location>
</feature>
<evidence type="ECO:0000256" key="3">
    <source>
        <dbReference type="ARBA" id="ARBA00022475"/>
    </source>
</evidence>
<dbReference type="Gene3D" id="1.10.3720.10">
    <property type="entry name" value="MetI-like"/>
    <property type="match status" value="1"/>
</dbReference>
<dbReference type="NCBIfam" id="TIGR01726">
    <property type="entry name" value="HEQRo_perm_3TM"/>
    <property type="match status" value="1"/>
</dbReference>
<accession>A0ABY5AHX2</accession>
<evidence type="ECO:0000256" key="6">
    <source>
        <dbReference type="ARBA" id="ARBA00023136"/>
    </source>
</evidence>
<keyword evidence="4 7" id="KW-0812">Transmembrane</keyword>
<dbReference type="InterPro" id="IPR000515">
    <property type="entry name" value="MetI-like"/>
</dbReference>
<evidence type="ECO:0000256" key="4">
    <source>
        <dbReference type="ARBA" id="ARBA00022692"/>
    </source>
</evidence>
<dbReference type="CDD" id="cd06261">
    <property type="entry name" value="TM_PBP2"/>
    <property type="match status" value="1"/>
</dbReference>
<gene>
    <name evidence="9" type="ORF">NG665_05250</name>
</gene>
<dbReference type="PANTHER" id="PTHR30614:SF36">
    <property type="entry name" value="ABC TRANSPORTER MEMBRANE-SPANNING PERMEASE-GLUTAMINE TRANSPORT"/>
    <property type="match status" value="1"/>
</dbReference>
<evidence type="ECO:0000256" key="2">
    <source>
        <dbReference type="ARBA" id="ARBA00022448"/>
    </source>
</evidence>
<dbReference type="EMBL" id="CP099547">
    <property type="protein sequence ID" value="USR78803.1"/>
    <property type="molecule type" value="Genomic_DNA"/>
</dbReference>
<feature type="transmembrane region" description="Helical" evidence="7">
    <location>
        <begin position="95"/>
        <end position="113"/>
    </location>
</feature>
<dbReference type="PANTHER" id="PTHR30614">
    <property type="entry name" value="MEMBRANE COMPONENT OF AMINO ACID ABC TRANSPORTER"/>
    <property type="match status" value="1"/>
</dbReference>
<keyword evidence="3" id="KW-1003">Cell membrane</keyword>
<dbReference type="InterPro" id="IPR035906">
    <property type="entry name" value="MetI-like_sf"/>
</dbReference>
<keyword evidence="2 7" id="KW-0813">Transport</keyword>
<dbReference type="RefSeq" id="WP_252672616.1">
    <property type="nucleotide sequence ID" value="NZ_CP099547.1"/>
</dbReference>
<keyword evidence="5 7" id="KW-1133">Transmembrane helix</keyword>
<feature type="transmembrane region" description="Helical" evidence="7">
    <location>
        <begin position="32"/>
        <end position="56"/>
    </location>
</feature>
<evidence type="ECO:0000313" key="10">
    <source>
        <dbReference type="Proteomes" id="UP001056109"/>
    </source>
</evidence>
<proteinExistence type="inferred from homology"/>
<evidence type="ECO:0000256" key="5">
    <source>
        <dbReference type="ARBA" id="ARBA00022989"/>
    </source>
</evidence>